<dbReference type="PANTHER" id="PTHR12001:SF69">
    <property type="entry name" value="ALL TRANS-POLYPRENYL-DIPHOSPHATE SYNTHASE PDSS1"/>
    <property type="match status" value="1"/>
</dbReference>
<dbReference type="PROSITE" id="PS00444">
    <property type="entry name" value="POLYPRENYL_SYNTHASE_2"/>
    <property type="match status" value="2"/>
</dbReference>
<evidence type="ECO:0000313" key="7">
    <source>
        <dbReference type="EMBL" id="MED6107856.1"/>
    </source>
</evidence>
<comment type="caution">
    <text evidence="7">The sequence shown here is derived from an EMBL/GenBank/DDBJ whole genome shotgun (WGS) entry which is preliminary data.</text>
</comment>
<evidence type="ECO:0000256" key="1">
    <source>
        <dbReference type="ARBA" id="ARBA00001946"/>
    </source>
</evidence>
<keyword evidence="5" id="KW-0460">Magnesium</keyword>
<evidence type="ECO:0000256" key="2">
    <source>
        <dbReference type="ARBA" id="ARBA00006706"/>
    </source>
</evidence>
<evidence type="ECO:0000313" key="8">
    <source>
        <dbReference type="Proteomes" id="UP001341840"/>
    </source>
</evidence>
<name>A0ABU6Q7W0_9FABA</name>
<dbReference type="PANTHER" id="PTHR12001">
    <property type="entry name" value="GERANYLGERANYL PYROPHOSPHATE SYNTHASE"/>
    <property type="match status" value="1"/>
</dbReference>
<sequence length="884" mass="96327">MSFYRGLSQISRNLRRSGSFNGSRFRSLQFLASHEHRSSIGSADKDELNPFSMVADELSLVSNNLRAMVVAEVPELASSAAYFFRMGVEGKRVCPTVLLLMSTALNLSASKRPHHFEQGGSVATDLRTRQQRLAEVTEMIHVASLLHDDILDDADTRRGIGSLNSVMGNKLAVLTGDFLISRASVALASLQNTEVVSLMAKAIAHLVTGEMMQMGTTAGQQCSMEYYMQKTYCKTASLISNSCKAVAILAGQTAEVAMLAFDYGKNLGLAYQLKDDVLDFTGTSASLGKGSLSDIRHGIVTAPILFAMEEFPQLRAVVDKGFDNPDNVDIALEYLAKSRGIQRTKELAIMHANLAAIAIDSLPESDDEERPETRSSSAGSCSVLFSSLLPNPSHNSSLLLCAERAATEILRRPFSPATPTSAFHFHAAYIILRSATIHQLLTAVCAVCSLSFDRELQLPSSSSSNTMSFYRGLSQISRNLRGGGSFNGSRFRSLQFLASHEHHSSIGSAEKVRSFVFTKGLPALHSSRYQIHQQSRSISEDELDPFSMVADELSLVANNLRAMIVAEVPKLASSAEYFFRMGVEGKRFRPTVLLLMSTALNLSTPKPPHHFDQGGSVETDLRTRQQCIAEITEMIHVASLLHDDVLDDADTRRGIGSLNFVMGNKLAVLAGDFLLSRACVALASLQNTEVVSLLAKVVEHLVTGETMQMSTTADQRCSMEYYMQKTYYKTASLISNSCKAIAILAGQTAEVAVLAFDYGKNLGLAFQLIDDVLDFTGTSASLGKGSLSDIRHGIVTAPILFAMEEFPQLRAVVDKGFDNPDNVDIALEYLAKSKGIQRTKELAIMHANLAAAAIDSLPESDDEEVKKSRRALVHLTQRVITRTK</sequence>
<evidence type="ECO:0000256" key="4">
    <source>
        <dbReference type="ARBA" id="ARBA00022723"/>
    </source>
</evidence>
<reference evidence="7 8" key="1">
    <citation type="journal article" date="2023" name="Plants (Basel)">
        <title>Bridging the Gap: Combining Genomics and Transcriptomics Approaches to Understand Stylosanthes scabra, an Orphan Legume from the Brazilian Caatinga.</title>
        <authorList>
            <person name="Ferreira-Neto J.R.C."/>
            <person name="da Silva M.D."/>
            <person name="Binneck E."/>
            <person name="de Melo N.F."/>
            <person name="da Silva R.H."/>
            <person name="de Melo A.L.T.M."/>
            <person name="Pandolfi V."/>
            <person name="Bustamante F.O."/>
            <person name="Brasileiro-Vidal A.C."/>
            <person name="Benko-Iseppon A.M."/>
        </authorList>
    </citation>
    <scope>NUCLEOTIDE SEQUENCE [LARGE SCALE GENOMIC DNA]</scope>
    <source>
        <tissue evidence="7">Leaves</tissue>
    </source>
</reference>
<dbReference type="InterPro" id="IPR008949">
    <property type="entry name" value="Isoprenoid_synthase_dom_sf"/>
</dbReference>
<keyword evidence="3" id="KW-0808">Transferase</keyword>
<dbReference type="SFLD" id="SFLDS00005">
    <property type="entry name" value="Isoprenoid_Synthase_Type_I"/>
    <property type="match status" value="2"/>
</dbReference>
<evidence type="ECO:0000256" key="3">
    <source>
        <dbReference type="ARBA" id="ARBA00022679"/>
    </source>
</evidence>
<dbReference type="InterPro" id="IPR033749">
    <property type="entry name" value="Polyprenyl_synt_CS"/>
</dbReference>
<dbReference type="EMBL" id="JASCZI010000054">
    <property type="protein sequence ID" value="MED6107856.1"/>
    <property type="molecule type" value="Genomic_DNA"/>
</dbReference>
<gene>
    <name evidence="7" type="ORF">PIB30_018140</name>
</gene>
<comment type="similarity">
    <text evidence="2">Belongs to the FPP/GGPP synthase family.</text>
</comment>
<evidence type="ECO:0000256" key="5">
    <source>
        <dbReference type="ARBA" id="ARBA00022842"/>
    </source>
</evidence>
<keyword evidence="8" id="KW-1185">Reference proteome</keyword>
<dbReference type="PROSITE" id="PS00723">
    <property type="entry name" value="POLYPRENYL_SYNTHASE_1"/>
    <property type="match status" value="2"/>
</dbReference>
<proteinExistence type="inferred from homology"/>
<comment type="cofactor">
    <cofactor evidence="1">
        <name>Mg(2+)</name>
        <dbReference type="ChEBI" id="CHEBI:18420"/>
    </cofactor>
</comment>
<dbReference type="InterPro" id="IPR000092">
    <property type="entry name" value="Polyprenyl_synt"/>
</dbReference>
<dbReference type="Pfam" id="PF00348">
    <property type="entry name" value="polyprenyl_synt"/>
    <property type="match status" value="2"/>
</dbReference>
<dbReference type="CDD" id="cd00685">
    <property type="entry name" value="Trans_IPPS_HT"/>
    <property type="match status" value="2"/>
</dbReference>
<dbReference type="Proteomes" id="UP001341840">
    <property type="component" value="Unassembled WGS sequence"/>
</dbReference>
<keyword evidence="6" id="KW-0414">Isoprene biosynthesis</keyword>
<keyword evidence="4" id="KW-0479">Metal-binding</keyword>
<protein>
    <submittedName>
        <fullName evidence="7">Uncharacterized protein</fullName>
    </submittedName>
</protein>
<accession>A0ABU6Q7W0</accession>
<evidence type="ECO:0000256" key="6">
    <source>
        <dbReference type="ARBA" id="ARBA00023229"/>
    </source>
</evidence>
<dbReference type="Gene3D" id="1.10.600.10">
    <property type="entry name" value="Farnesyl Diphosphate Synthase"/>
    <property type="match status" value="2"/>
</dbReference>
<dbReference type="SUPFAM" id="SSF48576">
    <property type="entry name" value="Terpenoid synthases"/>
    <property type="match status" value="2"/>
</dbReference>
<organism evidence="7 8">
    <name type="scientific">Stylosanthes scabra</name>
    <dbReference type="NCBI Taxonomy" id="79078"/>
    <lineage>
        <taxon>Eukaryota</taxon>
        <taxon>Viridiplantae</taxon>
        <taxon>Streptophyta</taxon>
        <taxon>Embryophyta</taxon>
        <taxon>Tracheophyta</taxon>
        <taxon>Spermatophyta</taxon>
        <taxon>Magnoliopsida</taxon>
        <taxon>eudicotyledons</taxon>
        <taxon>Gunneridae</taxon>
        <taxon>Pentapetalae</taxon>
        <taxon>rosids</taxon>
        <taxon>fabids</taxon>
        <taxon>Fabales</taxon>
        <taxon>Fabaceae</taxon>
        <taxon>Papilionoideae</taxon>
        <taxon>50 kb inversion clade</taxon>
        <taxon>dalbergioids sensu lato</taxon>
        <taxon>Dalbergieae</taxon>
        <taxon>Pterocarpus clade</taxon>
        <taxon>Stylosanthes</taxon>
    </lineage>
</organism>